<dbReference type="SUPFAM" id="SSF48484">
    <property type="entry name" value="Lipoxigenase"/>
    <property type="match status" value="1"/>
</dbReference>
<reference evidence="5" key="2">
    <citation type="submission" date="2025-09" db="UniProtKB">
        <authorList>
            <consortium name="Ensembl"/>
        </authorList>
    </citation>
    <scope>IDENTIFICATION</scope>
</reference>
<evidence type="ECO:0000256" key="1">
    <source>
        <dbReference type="ARBA" id="ARBA00022723"/>
    </source>
</evidence>
<dbReference type="AlphaFoldDB" id="A0A674J7K9"/>
<keyword evidence="1" id="KW-0479">Metal-binding</keyword>
<reference evidence="5" key="1">
    <citation type="submission" date="2025-08" db="UniProtKB">
        <authorList>
            <consortium name="Ensembl"/>
        </authorList>
    </citation>
    <scope>IDENTIFICATION</scope>
</reference>
<dbReference type="Gene3D" id="1.20.245.10">
    <property type="entry name" value="Lipoxygenase-1, Domain 5"/>
    <property type="match status" value="1"/>
</dbReference>
<dbReference type="GeneTree" id="ENSGT00940000156796"/>
<dbReference type="GO" id="GO:0046872">
    <property type="term" value="F:metal ion binding"/>
    <property type="evidence" value="ECO:0007669"/>
    <property type="project" value="UniProtKB-KW"/>
</dbReference>
<dbReference type="PANTHER" id="PTHR11771">
    <property type="entry name" value="LIPOXYGENASE"/>
    <property type="match status" value="1"/>
</dbReference>
<dbReference type="Proteomes" id="UP000472274">
    <property type="component" value="Unplaced"/>
</dbReference>
<dbReference type="InParanoid" id="A0A674J7K9"/>
<name>A0A674J7K9_9SAUR</name>
<dbReference type="PROSITE" id="PS51393">
    <property type="entry name" value="LIPOXYGENASE_3"/>
    <property type="match status" value="1"/>
</dbReference>
<sequence length="121" mass="13888">DLLLLGPYDLGAWMPNFPSSMRNPPPQAKGTTSLESYLDTIPEYRAREPFRAVPHHSPIPLQRSLGTYPNEHFVEEEPKRLIAAFQGHLAQISQEIQERNKSLPIPYRYLDPHQIENNTSI</sequence>
<proteinExistence type="predicted"/>
<evidence type="ECO:0000256" key="2">
    <source>
        <dbReference type="ARBA" id="ARBA00022964"/>
    </source>
</evidence>
<keyword evidence="3" id="KW-0560">Oxidoreductase</keyword>
<dbReference type="GO" id="GO:0034440">
    <property type="term" value="P:lipid oxidation"/>
    <property type="evidence" value="ECO:0007669"/>
    <property type="project" value="InterPro"/>
</dbReference>
<keyword evidence="2" id="KW-0223">Dioxygenase</keyword>
<organism evidence="5 6">
    <name type="scientific">Terrapene triunguis</name>
    <name type="common">Three-toed box turtle</name>
    <dbReference type="NCBI Taxonomy" id="2587831"/>
    <lineage>
        <taxon>Eukaryota</taxon>
        <taxon>Metazoa</taxon>
        <taxon>Chordata</taxon>
        <taxon>Craniata</taxon>
        <taxon>Vertebrata</taxon>
        <taxon>Euteleostomi</taxon>
        <taxon>Archelosauria</taxon>
        <taxon>Testudinata</taxon>
        <taxon>Testudines</taxon>
        <taxon>Cryptodira</taxon>
        <taxon>Durocryptodira</taxon>
        <taxon>Testudinoidea</taxon>
        <taxon>Emydidae</taxon>
        <taxon>Terrapene</taxon>
    </lineage>
</organism>
<protein>
    <recommendedName>
        <fullName evidence="4">Lipoxygenase domain-containing protein</fullName>
    </recommendedName>
</protein>
<dbReference type="InterPro" id="IPR000907">
    <property type="entry name" value="LipOase"/>
</dbReference>
<dbReference type="GO" id="GO:0016702">
    <property type="term" value="F:oxidoreductase activity, acting on single donors with incorporation of molecular oxygen, incorporation of two atoms of oxygen"/>
    <property type="evidence" value="ECO:0007669"/>
    <property type="project" value="InterPro"/>
</dbReference>
<feature type="domain" description="Lipoxygenase" evidence="4">
    <location>
        <begin position="1"/>
        <end position="121"/>
    </location>
</feature>
<evidence type="ECO:0000313" key="5">
    <source>
        <dbReference type="Ensembl" id="ENSTMTP00000017866.1"/>
    </source>
</evidence>
<evidence type="ECO:0000256" key="3">
    <source>
        <dbReference type="ARBA" id="ARBA00023002"/>
    </source>
</evidence>
<evidence type="ECO:0000259" key="4">
    <source>
        <dbReference type="PROSITE" id="PS51393"/>
    </source>
</evidence>
<dbReference type="InterPro" id="IPR036226">
    <property type="entry name" value="LipOase_C_sf"/>
</dbReference>
<accession>A0A674J7K9</accession>
<dbReference type="Ensembl" id="ENSTMTT00000018504.1">
    <property type="protein sequence ID" value="ENSTMTP00000017866.1"/>
    <property type="gene ID" value="ENSTMTG00000013153.1"/>
</dbReference>
<keyword evidence="6" id="KW-1185">Reference proteome</keyword>
<evidence type="ECO:0000313" key="6">
    <source>
        <dbReference type="Proteomes" id="UP000472274"/>
    </source>
</evidence>
<dbReference type="InterPro" id="IPR013819">
    <property type="entry name" value="LipOase_C"/>
</dbReference>